<feature type="compositionally biased region" description="Low complexity" evidence="1">
    <location>
        <begin position="266"/>
        <end position="298"/>
    </location>
</feature>
<protein>
    <submittedName>
        <fullName evidence="3">Uncharacterized protein</fullName>
    </submittedName>
</protein>
<feature type="signal peptide" evidence="2">
    <location>
        <begin position="1"/>
        <end position="27"/>
    </location>
</feature>
<dbReference type="Proteomes" id="UP000563524">
    <property type="component" value="Unassembled WGS sequence"/>
</dbReference>
<evidence type="ECO:0000313" key="4">
    <source>
        <dbReference type="Proteomes" id="UP000563524"/>
    </source>
</evidence>
<dbReference type="RefSeq" id="WP_183818175.1">
    <property type="nucleotide sequence ID" value="NZ_JACHOB010000004.1"/>
</dbReference>
<sequence length="327" mass="35779">MRASAMVLLARWRLLLLGGLLTLGASACTSVPDRYARAYDACDREVGACYDLCRYEDEAGERRFCQEQCSRRADQCFGSVSRQSEIDSAWRSASASNVAFYGRFGWWSPSYGWRRGWHGRPYSYDPWGDRWRHRGWAYGYGDGNWNRHPSRPPEYDNPYDCRGRDRAAGCEGGVRGEPAPEVTDDRPPARPGEGGYVGPNGGVFAADGTRLRYGGKPATRAVEEDRAAATAVRTRPGSRSTLPPAASSPAPSPPRAPHMTRPAQTAPVVAEVPRPAPRSSVPAAAPRSAPAAKPTARPNPRAVQSSKPQVRTERSPRQSGQARPQLQ</sequence>
<keyword evidence="2" id="KW-0732">Signal</keyword>
<gene>
    <name evidence="3" type="ORF">GGQ59_002041</name>
</gene>
<feature type="region of interest" description="Disordered" evidence="1">
    <location>
        <begin position="217"/>
        <end position="327"/>
    </location>
</feature>
<evidence type="ECO:0000313" key="3">
    <source>
        <dbReference type="EMBL" id="MBB4659504.1"/>
    </source>
</evidence>
<dbReference type="PROSITE" id="PS51257">
    <property type="entry name" value="PROKAR_LIPOPROTEIN"/>
    <property type="match status" value="1"/>
</dbReference>
<organism evidence="3 4">
    <name type="scientific">Parvularcula dongshanensis</name>
    <dbReference type="NCBI Taxonomy" id="1173995"/>
    <lineage>
        <taxon>Bacteria</taxon>
        <taxon>Pseudomonadati</taxon>
        <taxon>Pseudomonadota</taxon>
        <taxon>Alphaproteobacteria</taxon>
        <taxon>Parvularculales</taxon>
        <taxon>Parvularculaceae</taxon>
        <taxon>Parvularcula</taxon>
    </lineage>
</organism>
<feature type="chain" id="PRO_5032387261" evidence="2">
    <location>
        <begin position="28"/>
        <end position="327"/>
    </location>
</feature>
<dbReference type="AlphaFoldDB" id="A0A840I5N5"/>
<evidence type="ECO:0000256" key="2">
    <source>
        <dbReference type="SAM" id="SignalP"/>
    </source>
</evidence>
<feature type="compositionally biased region" description="Polar residues" evidence="1">
    <location>
        <begin position="317"/>
        <end position="327"/>
    </location>
</feature>
<name>A0A840I5N5_9PROT</name>
<evidence type="ECO:0000256" key="1">
    <source>
        <dbReference type="SAM" id="MobiDB-lite"/>
    </source>
</evidence>
<feature type="compositionally biased region" description="Gly residues" evidence="1">
    <location>
        <begin position="192"/>
        <end position="201"/>
    </location>
</feature>
<keyword evidence="4" id="KW-1185">Reference proteome</keyword>
<comment type="caution">
    <text evidence="3">The sequence shown here is derived from an EMBL/GenBank/DDBJ whole genome shotgun (WGS) entry which is preliminary data.</text>
</comment>
<dbReference type="EMBL" id="JACHOB010000004">
    <property type="protein sequence ID" value="MBB4659504.1"/>
    <property type="molecule type" value="Genomic_DNA"/>
</dbReference>
<feature type="region of interest" description="Disordered" evidence="1">
    <location>
        <begin position="170"/>
        <end position="202"/>
    </location>
</feature>
<proteinExistence type="predicted"/>
<accession>A0A840I5N5</accession>
<reference evidence="3 4" key="1">
    <citation type="submission" date="2020-08" db="EMBL/GenBank/DDBJ databases">
        <title>Genomic Encyclopedia of Type Strains, Phase IV (KMG-IV): sequencing the most valuable type-strain genomes for metagenomic binning, comparative biology and taxonomic classification.</title>
        <authorList>
            <person name="Goeker M."/>
        </authorList>
    </citation>
    <scope>NUCLEOTIDE SEQUENCE [LARGE SCALE GENOMIC DNA]</scope>
    <source>
        <strain evidence="3 4">DSM 102850</strain>
    </source>
</reference>